<dbReference type="RefSeq" id="WP_138142960.1">
    <property type="nucleotide sequence ID" value="NZ_VBUF01000004.1"/>
</dbReference>
<evidence type="ECO:0000313" key="2">
    <source>
        <dbReference type="Proteomes" id="UP000308001"/>
    </source>
</evidence>
<organism evidence="1 2">
    <name type="scientific">Aliarcobacter thereius</name>
    <dbReference type="NCBI Taxonomy" id="544718"/>
    <lineage>
        <taxon>Bacteria</taxon>
        <taxon>Pseudomonadati</taxon>
        <taxon>Campylobacterota</taxon>
        <taxon>Epsilonproteobacteria</taxon>
        <taxon>Campylobacterales</taxon>
        <taxon>Arcobacteraceae</taxon>
        <taxon>Aliarcobacter</taxon>
    </lineage>
</organism>
<sequence length="282" mass="33998">MYKKSINWDNLNIEMKLRYQDKINDDDNFLEYISKYHLPNLDWLEDKNIKTKSYEVFVEEFNEIQMSINAFENLMLFADLSFELIGIEDFPIDMPRQYFRFPALNDRRDIFSYRNMSPEEIVQIEKNILKAQTKMNIRNDENIIREHFTKLEFLTIFSSFEAYLENIYVEFYLKENLKNEEKLMKEAGVLIKMNSLDKSIKKIINIVNPELENLLLGINKNIFDFFYISYLVRNIHTHKLGRMSNHFIESLKNKNLIKEKIIKKNNEIIGTCMYIDCIEQKK</sequence>
<name>A0A5R9GZW2_9BACT</name>
<reference evidence="1 2" key="1">
    <citation type="submission" date="2019-05" db="EMBL/GenBank/DDBJ databases">
        <title>Arcobacter cibarius and Arcobacter thereius providing challenges in identification an antibiotic susceptibility and Quinolone resistance.</title>
        <authorList>
            <person name="Busch A."/>
            <person name="Hanel I."/>
            <person name="Hotzel H."/>
            <person name="Tomaso H."/>
        </authorList>
    </citation>
    <scope>NUCLEOTIDE SEQUENCE [LARGE SCALE GENOMIC DNA]</scope>
    <source>
        <strain evidence="1 2">17CS1191_2</strain>
    </source>
</reference>
<evidence type="ECO:0000313" key="1">
    <source>
        <dbReference type="EMBL" id="TLS71383.1"/>
    </source>
</evidence>
<dbReference type="Proteomes" id="UP000308001">
    <property type="component" value="Unassembled WGS sequence"/>
</dbReference>
<comment type="caution">
    <text evidence="1">The sequence shown here is derived from an EMBL/GenBank/DDBJ whole genome shotgun (WGS) entry which is preliminary data.</text>
</comment>
<accession>A0A5R9GZW2</accession>
<dbReference type="AlphaFoldDB" id="A0A5R9GZW2"/>
<protein>
    <submittedName>
        <fullName evidence="1">Uncharacterized protein</fullName>
    </submittedName>
</protein>
<proteinExistence type="predicted"/>
<gene>
    <name evidence="1" type="ORF">FE246_07160</name>
</gene>
<dbReference type="EMBL" id="VBUF01000004">
    <property type="protein sequence ID" value="TLS71383.1"/>
    <property type="molecule type" value="Genomic_DNA"/>
</dbReference>